<proteinExistence type="predicted"/>
<dbReference type="InterPro" id="IPR026350">
    <property type="entry name" value="GxxExxY"/>
</dbReference>
<accession>B4W1G6</accession>
<reference evidence="1 2" key="1">
    <citation type="submission" date="2008-07" db="EMBL/GenBank/DDBJ databases">
        <authorList>
            <person name="Tandeau de Marsac N."/>
            <person name="Ferriera S."/>
            <person name="Johnson J."/>
            <person name="Kravitz S."/>
            <person name="Beeson K."/>
            <person name="Sutton G."/>
            <person name="Rogers Y.-H."/>
            <person name="Friedman R."/>
            <person name="Frazier M."/>
            <person name="Venter J.C."/>
        </authorList>
    </citation>
    <scope>NUCLEOTIDE SEQUENCE [LARGE SCALE GENOMIC DNA]</scope>
    <source>
        <strain evidence="1 2">PCC 7420</strain>
    </source>
</reference>
<dbReference type="Proteomes" id="UP000003835">
    <property type="component" value="Unassembled WGS sequence"/>
</dbReference>
<evidence type="ECO:0000313" key="1">
    <source>
        <dbReference type="EMBL" id="EDX71900.1"/>
    </source>
</evidence>
<dbReference type="STRING" id="118168.MC7420_5044"/>
<name>B4W1G6_9CYAN</name>
<sequence length="125" mass="14588">MGMGYLYEEKTYQIIGAAQEVHRELGAGFLEVVYQDSLEIEFQRQQIPNHRECPLPIFYKGVRLNRTYNADFLCFDQIIVETKAVRMLVKEFEAQTLNYLKATKLRLGLLINFGEPSLKVKRIIN</sequence>
<evidence type="ECO:0008006" key="3">
    <source>
        <dbReference type="Google" id="ProtNLM"/>
    </source>
</evidence>
<dbReference type="Pfam" id="PF13366">
    <property type="entry name" value="PDDEXK_3"/>
    <property type="match status" value="1"/>
</dbReference>
<gene>
    <name evidence="1" type="ORF">MC7420_5044</name>
</gene>
<evidence type="ECO:0000313" key="2">
    <source>
        <dbReference type="Proteomes" id="UP000003835"/>
    </source>
</evidence>
<dbReference type="EMBL" id="DS989868">
    <property type="protein sequence ID" value="EDX71900.1"/>
    <property type="molecule type" value="Genomic_DNA"/>
</dbReference>
<organism evidence="1 2">
    <name type="scientific">Coleofasciculus chthonoplastes PCC 7420</name>
    <dbReference type="NCBI Taxonomy" id="118168"/>
    <lineage>
        <taxon>Bacteria</taxon>
        <taxon>Bacillati</taxon>
        <taxon>Cyanobacteriota</taxon>
        <taxon>Cyanophyceae</taxon>
        <taxon>Coleofasciculales</taxon>
        <taxon>Coleofasciculaceae</taxon>
        <taxon>Coleofasciculus</taxon>
    </lineage>
</organism>
<dbReference type="HOGENOM" id="CLU_134960_0_0_3"/>
<dbReference type="NCBIfam" id="TIGR04256">
    <property type="entry name" value="GxxExxY"/>
    <property type="match status" value="1"/>
</dbReference>
<dbReference type="AlphaFoldDB" id="B4W1G6"/>
<dbReference type="eggNOG" id="COG0614">
    <property type="taxonomic scope" value="Bacteria"/>
</dbReference>
<keyword evidence="2" id="KW-1185">Reference proteome</keyword>
<protein>
    <recommendedName>
        <fullName evidence="3">GxxExxY protein</fullName>
    </recommendedName>
</protein>